<dbReference type="Gene3D" id="2.40.50.140">
    <property type="entry name" value="Nucleic acid-binding proteins"/>
    <property type="match status" value="1"/>
</dbReference>
<dbReference type="PROSITE" id="PS50893">
    <property type="entry name" value="ABC_TRANSPORTER_2"/>
    <property type="match status" value="1"/>
</dbReference>
<evidence type="ECO:0000313" key="6">
    <source>
        <dbReference type="EMBL" id="MCW2308936.1"/>
    </source>
</evidence>
<reference evidence="7" key="1">
    <citation type="submission" date="2023-07" db="EMBL/GenBank/DDBJ databases">
        <title>Genome sequencing of Purple Non-Sulfur Bacteria from various extreme environments.</title>
        <authorList>
            <person name="Mayer M."/>
        </authorList>
    </citation>
    <scope>NUCLEOTIDE SEQUENCE [LARGE SCALE GENOMIC DNA]</scope>
    <source>
        <strain evidence="7">DSM 17935</strain>
    </source>
</reference>
<evidence type="ECO:0000259" key="5">
    <source>
        <dbReference type="PROSITE" id="PS50893"/>
    </source>
</evidence>
<dbReference type="EMBL" id="JAOQNS010000009">
    <property type="protein sequence ID" value="MCW2308936.1"/>
    <property type="molecule type" value="Genomic_DNA"/>
</dbReference>
<keyword evidence="7" id="KW-1185">Reference proteome</keyword>
<dbReference type="InterPro" id="IPR017871">
    <property type="entry name" value="ABC_transporter-like_CS"/>
</dbReference>
<organism evidence="6 7">
    <name type="scientific">Rhodobium gokarnense</name>
    <dbReference type="NCBI Taxonomy" id="364296"/>
    <lineage>
        <taxon>Bacteria</taxon>
        <taxon>Pseudomonadati</taxon>
        <taxon>Pseudomonadota</taxon>
        <taxon>Alphaproteobacteria</taxon>
        <taxon>Hyphomicrobiales</taxon>
        <taxon>Rhodobiaceae</taxon>
        <taxon>Rhodobium</taxon>
    </lineage>
</organism>
<name>A0ABT3HEV9_9HYPH</name>
<dbReference type="InterPro" id="IPR015855">
    <property type="entry name" value="ABC_transpr_MalK-like"/>
</dbReference>
<keyword evidence="3" id="KW-0547">Nucleotide-binding</keyword>
<proteinExistence type="inferred from homology"/>
<dbReference type="PANTHER" id="PTHR43875:SF14">
    <property type="entry name" value="ABC TRANSPORTER ATP-BINDING PROTEIN"/>
    <property type="match status" value="1"/>
</dbReference>
<dbReference type="Pfam" id="PF08402">
    <property type="entry name" value="TOBE_2"/>
    <property type="match status" value="1"/>
</dbReference>
<gene>
    <name evidence="6" type="ORF">M2319_003285</name>
</gene>
<sequence>MSRIELRHVDKSFGAVGVCHDINLTVEEGEFVTLLGSSGCGKTTTLNMVAGLEDPSKGDILIGGRRVNDLSPVQRDVAMVFQNYALYPHMTVAENLGFTLKMRKMAKPQIAERVATVAASLELTPLLERLPSALSGGQQQRVAIGRALVREPRVFLFDEPFSNLDASLRVKMRAEVKQLHQQLGVTTLFVTHDQEEAMSISDRIAVLNRGKVEQFGTPEEIYSRPATRYVARFIGNPQIDLVPGELERGADGTVLRLAGVALTLPDFVPPPGAGPAVEVGVRPEHIRLTETGIPAKVQLVQPVGAATHVVLGWEGGDLIASVPGFVHLSVGAAIHFEIDPRHVLVFDAQSGDRLV</sequence>
<dbReference type="InterPro" id="IPR003439">
    <property type="entry name" value="ABC_transporter-like_ATP-bd"/>
</dbReference>
<comment type="similarity">
    <text evidence="1">Belongs to the ABC transporter superfamily.</text>
</comment>
<accession>A0ABT3HEV9</accession>
<keyword evidence="6" id="KW-0762">Sugar transport</keyword>
<protein>
    <submittedName>
        <fullName evidence="6">ABC-type sugar transport system ATPase subunit</fullName>
    </submittedName>
</protein>
<dbReference type="SUPFAM" id="SSF52540">
    <property type="entry name" value="P-loop containing nucleoside triphosphate hydrolases"/>
    <property type="match status" value="1"/>
</dbReference>
<evidence type="ECO:0000256" key="4">
    <source>
        <dbReference type="ARBA" id="ARBA00022840"/>
    </source>
</evidence>
<dbReference type="Gene3D" id="3.40.50.300">
    <property type="entry name" value="P-loop containing nucleotide triphosphate hydrolases"/>
    <property type="match status" value="1"/>
</dbReference>
<evidence type="ECO:0000256" key="3">
    <source>
        <dbReference type="ARBA" id="ARBA00022741"/>
    </source>
</evidence>
<dbReference type="InterPro" id="IPR003593">
    <property type="entry name" value="AAA+_ATPase"/>
</dbReference>
<dbReference type="CDD" id="cd03301">
    <property type="entry name" value="ABC_MalK_N"/>
    <property type="match status" value="1"/>
</dbReference>
<dbReference type="Proteomes" id="UP001209755">
    <property type="component" value="Unassembled WGS sequence"/>
</dbReference>
<evidence type="ECO:0000313" key="7">
    <source>
        <dbReference type="Proteomes" id="UP001209755"/>
    </source>
</evidence>
<dbReference type="SMART" id="SM00382">
    <property type="entry name" value="AAA"/>
    <property type="match status" value="1"/>
</dbReference>
<feature type="domain" description="ABC transporter" evidence="5">
    <location>
        <begin position="4"/>
        <end position="234"/>
    </location>
</feature>
<evidence type="ECO:0000256" key="1">
    <source>
        <dbReference type="ARBA" id="ARBA00005417"/>
    </source>
</evidence>
<dbReference type="InterPro" id="IPR012340">
    <property type="entry name" value="NA-bd_OB-fold"/>
</dbReference>
<evidence type="ECO:0000256" key="2">
    <source>
        <dbReference type="ARBA" id="ARBA00022448"/>
    </source>
</evidence>
<dbReference type="SUPFAM" id="SSF50331">
    <property type="entry name" value="MOP-like"/>
    <property type="match status" value="1"/>
</dbReference>
<dbReference type="RefSeq" id="WP_264602523.1">
    <property type="nucleotide sequence ID" value="NZ_JAOQNS010000009.1"/>
</dbReference>
<dbReference type="InterPro" id="IPR047641">
    <property type="entry name" value="ABC_transpr_MalK/UgpC-like"/>
</dbReference>
<keyword evidence="2" id="KW-0813">Transport</keyword>
<comment type="caution">
    <text evidence="6">The sequence shown here is derived from an EMBL/GenBank/DDBJ whole genome shotgun (WGS) entry which is preliminary data.</text>
</comment>
<dbReference type="Pfam" id="PF00005">
    <property type="entry name" value="ABC_tran"/>
    <property type="match status" value="1"/>
</dbReference>
<keyword evidence="4" id="KW-0067">ATP-binding</keyword>
<dbReference type="InterPro" id="IPR013611">
    <property type="entry name" value="Transp-assoc_OB_typ2"/>
</dbReference>
<dbReference type="InterPro" id="IPR027417">
    <property type="entry name" value="P-loop_NTPase"/>
</dbReference>
<dbReference type="InterPro" id="IPR008995">
    <property type="entry name" value="Mo/tungstate-bd_C_term_dom"/>
</dbReference>
<dbReference type="Gene3D" id="2.40.50.100">
    <property type="match status" value="1"/>
</dbReference>
<dbReference type="PANTHER" id="PTHR43875">
    <property type="entry name" value="MALTODEXTRIN IMPORT ATP-BINDING PROTEIN MSMX"/>
    <property type="match status" value="1"/>
</dbReference>
<dbReference type="PROSITE" id="PS00211">
    <property type="entry name" value="ABC_TRANSPORTER_1"/>
    <property type="match status" value="1"/>
</dbReference>